<evidence type="ECO:0000256" key="3">
    <source>
        <dbReference type="ARBA" id="ARBA00022737"/>
    </source>
</evidence>
<evidence type="ECO:0000313" key="4">
    <source>
        <dbReference type="EMBL" id="RHY34123.1"/>
    </source>
</evidence>
<dbReference type="SUPFAM" id="SSF52047">
    <property type="entry name" value="RNI-like"/>
    <property type="match status" value="1"/>
</dbReference>
<dbReference type="InterPro" id="IPR001611">
    <property type="entry name" value="Leu-rich_rpt"/>
</dbReference>
<evidence type="ECO:0000256" key="2">
    <source>
        <dbReference type="ARBA" id="ARBA00022614"/>
    </source>
</evidence>
<proteinExistence type="predicted"/>
<dbReference type="PANTHER" id="PTHR24113:SF12">
    <property type="entry name" value="RAN GTPASE-ACTIVATING PROTEIN 1"/>
    <property type="match status" value="1"/>
</dbReference>
<keyword evidence="1" id="KW-0343">GTPase activation</keyword>
<dbReference type="GO" id="GO:0005829">
    <property type="term" value="C:cytosol"/>
    <property type="evidence" value="ECO:0007669"/>
    <property type="project" value="TreeGrafter"/>
</dbReference>
<dbReference type="InterPro" id="IPR032675">
    <property type="entry name" value="LRR_dom_sf"/>
</dbReference>
<dbReference type="AlphaFoldDB" id="A0A418B7I0"/>
<dbReference type="SMART" id="SM00368">
    <property type="entry name" value="LRR_RI"/>
    <property type="match status" value="4"/>
</dbReference>
<dbReference type="Proteomes" id="UP000285060">
    <property type="component" value="Unassembled WGS sequence"/>
</dbReference>
<dbReference type="VEuPathDB" id="FungiDB:H310_00061"/>
<protein>
    <submittedName>
        <fullName evidence="4">Uncharacterized protein</fullName>
    </submittedName>
</protein>
<dbReference type="PANTHER" id="PTHR24113">
    <property type="entry name" value="RAN GTPASE-ACTIVATING PROTEIN 1"/>
    <property type="match status" value="1"/>
</dbReference>
<dbReference type="GO" id="GO:0031267">
    <property type="term" value="F:small GTPase binding"/>
    <property type="evidence" value="ECO:0007669"/>
    <property type="project" value="TreeGrafter"/>
</dbReference>
<dbReference type="Pfam" id="PF13516">
    <property type="entry name" value="LRR_6"/>
    <property type="match status" value="3"/>
</dbReference>
<keyword evidence="2" id="KW-0433">Leucine-rich repeat</keyword>
<dbReference type="InterPro" id="IPR027038">
    <property type="entry name" value="RanGap"/>
</dbReference>
<evidence type="ECO:0000313" key="5">
    <source>
        <dbReference type="Proteomes" id="UP000285060"/>
    </source>
</evidence>
<evidence type="ECO:0000256" key="1">
    <source>
        <dbReference type="ARBA" id="ARBA00022468"/>
    </source>
</evidence>
<accession>A0A418B7I0</accession>
<dbReference type="Gene3D" id="3.80.10.10">
    <property type="entry name" value="Ribonuclease Inhibitor"/>
    <property type="match status" value="1"/>
</dbReference>
<dbReference type="GO" id="GO:0048471">
    <property type="term" value="C:perinuclear region of cytoplasm"/>
    <property type="evidence" value="ECO:0007669"/>
    <property type="project" value="TreeGrafter"/>
</dbReference>
<reference evidence="4 5" key="1">
    <citation type="submission" date="2018-08" db="EMBL/GenBank/DDBJ databases">
        <title>Aphanomyces genome sequencing and annotation.</title>
        <authorList>
            <person name="Minardi D."/>
            <person name="Oidtmann B."/>
            <person name="Van Der Giezen M."/>
            <person name="Studholme D.J."/>
        </authorList>
    </citation>
    <scope>NUCLEOTIDE SEQUENCE [LARGE SCALE GENOMIC DNA]</scope>
    <source>
        <strain evidence="4 5">NJM0002</strain>
    </source>
</reference>
<gene>
    <name evidence="4" type="ORF">DYB32_001102</name>
</gene>
<dbReference type="GO" id="GO:0005634">
    <property type="term" value="C:nucleus"/>
    <property type="evidence" value="ECO:0007669"/>
    <property type="project" value="TreeGrafter"/>
</dbReference>
<keyword evidence="3" id="KW-0677">Repeat</keyword>
<name>A0A418B7I0_9STRA</name>
<comment type="caution">
    <text evidence="4">The sequence shown here is derived from an EMBL/GenBank/DDBJ whole genome shotgun (WGS) entry which is preliminary data.</text>
</comment>
<keyword evidence="5" id="KW-1185">Reference proteome</keyword>
<dbReference type="EMBL" id="QUSY01000043">
    <property type="protein sequence ID" value="RHY34123.1"/>
    <property type="molecule type" value="Genomic_DNA"/>
</dbReference>
<dbReference type="GO" id="GO:0006913">
    <property type="term" value="P:nucleocytoplasmic transport"/>
    <property type="evidence" value="ECO:0007669"/>
    <property type="project" value="TreeGrafter"/>
</dbReference>
<organism evidence="4 5">
    <name type="scientific">Aphanomyces invadans</name>
    <dbReference type="NCBI Taxonomy" id="157072"/>
    <lineage>
        <taxon>Eukaryota</taxon>
        <taxon>Sar</taxon>
        <taxon>Stramenopiles</taxon>
        <taxon>Oomycota</taxon>
        <taxon>Saprolegniomycetes</taxon>
        <taxon>Saprolegniales</taxon>
        <taxon>Verrucalvaceae</taxon>
        <taxon>Aphanomyces</taxon>
    </lineage>
</organism>
<dbReference type="GO" id="GO:0005096">
    <property type="term" value="F:GTPase activator activity"/>
    <property type="evidence" value="ECO:0007669"/>
    <property type="project" value="UniProtKB-KW"/>
</dbReference>
<sequence>MGITVRTLLSCMEQYFDKRDDLILAVDAAQEGIKRIDVAKDRVWNRATFSWEPQATMWYTLGNLFFKCNDMIPAVAAMETSLYFGRYRTDVRDKVTQWHPTQWSSPLASEISSQVKIAALLRGVWGRDKAKRHKVWVIQDAMDQYHKSPYTSLRARKVLVKFMAETYVFVEAVCTVSDDVDGTGTAIRVMQGSRRSEKFEMPSLSSMPSKPLGRRSHTHLCRDLSTCLQTAHFQLRHLIVEDNNLTDVGAMHVASAIGDYFFGRYGHLERLVLGRVGLTDAACQAFGQALSINTVLRTLDLHGNRIHDEGASALATGFHKSRTLQTLDLSENGVGTVGAKALFRAMETSAVMTLVLLNNNVKNDVMGPLAALLKAKDQGCAVDLHGNLIHADNMVEIQTWFTPECPDEAIQFPLVPNGTAFDEAKRKLFAPRNAKGVGKLSKDPLKELRRERRAIPLARTPKSVSQLLKLPVLSMR</sequence>